<evidence type="ECO:0000313" key="2">
    <source>
        <dbReference type="EMBL" id="PSB01900.1"/>
    </source>
</evidence>
<reference evidence="2 3" key="2">
    <citation type="submission" date="2018-03" db="EMBL/GenBank/DDBJ databases">
        <title>The ancient ancestry and fast evolution of plastids.</title>
        <authorList>
            <person name="Moore K.R."/>
            <person name="Magnabosco C."/>
            <person name="Momper L."/>
            <person name="Gold D.A."/>
            <person name="Bosak T."/>
            <person name="Fournier G.P."/>
        </authorList>
    </citation>
    <scope>NUCLEOTIDE SEQUENCE [LARGE SCALE GENOMIC DNA]</scope>
    <source>
        <strain evidence="2 3">CCAP 1448/3</strain>
    </source>
</reference>
<sequence>MTQESAAKFFKAVKQNQALQERCEAIANRDTFLKAAEEKGYHFSHGSLEIQLEKIPSEEVAAMNNPGVGLRCHIVPR</sequence>
<reference evidence="2 3" key="1">
    <citation type="submission" date="2018-02" db="EMBL/GenBank/DDBJ databases">
        <authorList>
            <person name="Cohen D.B."/>
            <person name="Kent A.D."/>
        </authorList>
    </citation>
    <scope>NUCLEOTIDE SEQUENCE [LARGE SCALE GENOMIC DNA]</scope>
    <source>
        <strain evidence="2 3">CCAP 1448/3</strain>
    </source>
</reference>
<organism evidence="2 3">
    <name type="scientific">Merismopedia glauca CCAP 1448/3</name>
    <dbReference type="NCBI Taxonomy" id="1296344"/>
    <lineage>
        <taxon>Bacteria</taxon>
        <taxon>Bacillati</taxon>
        <taxon>Cyanobacteriota</taxon>
        <taxon>Cyanophyceae</taxon>
        <taxon>Synechococcales</taxon>
        <taxon>Merismopediaceae</taxon>
        <taxon>Merismopedia</taxon>
    </lineage>
</organism>
<dbReference type="OrthoDB" id="1121904at2"/>
<evidence type="ECO:0000313" key="3">
    <source>
        <dbReference type="Proteomes" id="UP000238762"/>
    </source>
</evidence>
<dbReference type="EMBL" id="PVWJ01000082">
    <property type="protein sequence ID" value="PSB01900.1"/>
    <property type="molecule type" value="Genomic_DNA"/>
</dbReference>
<dbReference type="NCBIfam" id="TIGR03798">
    <property type="entry name" value="leader_Nif11"/>
    <property type="match status" value="1"/>
</dbReference>
<dbReference type="AlphaFoldDB" id="A0A2T1C0W5"/>
<dbReference type="Pfam" id="PF07862">
    <property type="entry name" value="Nif11"/>
    <property type="match status" value="1"/>
</dbReference>
<feature type="domain" description="Nif11" evidence="1">
    <location>
        <begin position="1"/>
        <end position="44"/>
    </location>
</feature>
<name>A0A2T1C0W5_9CYAN</name>
<proteinExistence type="predicted"/>
<accession>A0A2T1C0W5</accession>
<dbReference type="InterPro" id="IPR012903">
    <property type="entry name" value="Nif11"/>
</dbReference>
<dbReference type="InterPro" id="IPR022516">
    <property type="entry name" value="CHP03798_Ocin"/>
</dbReference>
<dbReference type="Proteomes" id="UP000238762">
    <property type="component" value="Unassembled WGS sequence"/>
</dbReference>
<keyword evidence="3" id="KW-1185">Reference proteome</keyword>
<comment type="caution">
    <text evidence="2">The sequence shown here is derived from an EMBL/GenBank/DDBJ whole genome shotgun (WGS) entry which is preliminary data.</text>
</comment>
<evidence type="ECO:0000259" key="1">
    <source>
        <dbReference type="Pfam" id="PF07862"/>
    </source>
</evidence>
<dbReference type="RefSeq" id="WP_106289644.1">
    <property type="nucleotide sequence ID" value="NZ_CAWNTC010000110.1"/>
</dbReference>
<protein>
    <submittedName>
        <fullName evidence="2">Nif11-like leader peptide family natural product</fullName>
    </submittedName>
</protein>
<gene>
    <name evidence="2" type="ORF">C7B64_15910</name>
</gene>